<feature type="domain" description="Spore protein YkvP/CgeB glycosyl transferase-like" evidence="1">
    <location>
        <begin position="196"/>
        <end position="343"/>
    </location>
</feature>
<comment type="caution">
    <text evidence="2">The sequence shown here is derived from an EMBL/GenBank/DDBJ whole genome shotgun (WGS) entry which is preliminary data.</text>
</comment>
<accession>A0A022L038</accession>
<proteinExistence type="predicted"/>
<dbReference type="InterPro" id="IPR055259">
    <property type="entry name" value="YkvP/CgeB_Glyco_trans-like"/>
</dbReference>
<name>A0A022L038_9MICO</name>
<evidence type="ECO:0000313" key="3">
    <source>
        <dbReference type="Proteomes" id="UP000019754"/>
    </source>
</evidence>
<keyword evidence="3" id="KW-1185">Reference proteome</keyword>
<dbReference type="AlphaFoldDB" id="A0A022L038"/>
<dbReference type="Proteomes" id="UP000019754">
    <property type="component" value="Unassembled WGS sequence"/>
</dbReference>
<sequence length="348" mass="39471">MNTTDKTNGAVPRKIVLVTPTFHDYATSIAQAFERAGHEVVTLRYDAYVTVKDKARLKATVELPSKLRLPGDHAGRERRRVTDSVLSDLTAARPDGVVVIKGDMLDDRFWSHLDAHRVPRILWLYDDLHRHPYSPEFLAQLGPVVSYSESEAAMLREQHGVDATWVPDAFDPHRAQPTGRRVDRIAFVGAAHADRVRILQDLTDRGLPVHAWGRDFSHHPVDRLRTWGWKRPSIPASRDIPLTEAYQVVGESSASVNIHGPQTDHPMRTFEVPGMAGVSLEDRASVARFYDVGTEVEVWTDVDHLAELCERSRKDRVWSEGLREKGRARSLAEHTFDHRITEVDALWR</sequence>
<evidence type="ECO:0000313" key="2">
    <source>
        <dbReference type="EMBL" id="EYT49108.1"/>
    </source>
</evidence>
<evidence type="ECO:0000259" key="1">
    <source>
        <dbReference type="Pfam" id="PF13524"/>
    </source>
</evidence>
<dbReference type="STRING" id="1249481.D641_0109075"/>
<dbReference type="HOGENOM" id="CLU_833825_0_0_11"/>
<reference evidence="2 3" key="1">
    <citation type="journal article" date="2013" name="Genome Announc.">
        <title>Draft genome sequence of an Actinobacterium, Brachybacterium muris strain UCD-AY4.</title>
        <authorList>
            <person name="Lo J.R."/>
            <person name="Lang J.M."/>
            <person name="Darling A.E."/>
            <person name="Eisen J.A."/>
            <person name="Coil D.A."/>
        </authorList>
    </citation>
    <scope>NUCLEOTIDE SEQUENCE [LARGE SCALE GENOMIC DNA]</scope>
    <source>
        <strain evidence="2 3">UCD-AY4</strain>
    </source>
</reference>
<protein>
    <recommendedName>
        <fullName evidence="1">Spore protein YkvP/CgeB glycosyl transferase-like domain-containing protein</fullName>
    </recommendedName>
</protein>
<dbReference type="SUPFAM" id="SSF53756">
    <property type="entry name" value="UDP-Glycosyltransferase/glycogen phosphorylase"/>
    <property type="match status" value="1"/>
</dbReference>
<dbReference type="EMBL" id="AORC01000010">
    <property type="protein sequence ID" value="EYT49108.1"/>
    <property type="molecule type" value="Genomic_DNA"/>
</dbReference>
<dbReference type="Pfam" id="PF13524">
    <property type="entry name" value="Glyco_trans_1_2"/>
    <property type="match status" value="1"/>
</dbReference>
<organism evidence="2 3">
    <name type="scientific">Brachybacterium muris UCD-AY4</name>
    <dbReference type="NCBI Taxonomy" id="1249481"/>
    <lineage>
        <taxon>Bacteria</taxon>
        <taxon>Bacillati</taxon>
        <taxon>Actinomycetota</taxon>
        <taxon>Actinomycetes</taxon>
        <taxon>Micrococcales</taxon>
        <taxon>Dermabacteraceae</taxon>
        <taxon>Brachybacterium</taxon>
    </lineage>
</organism>
<dbReference type="RefSeq" id="WP_017823344.1">
    <property type="nucleotide sequence ID" value="NZ_AORC01000010.1"/>
</dbReference>
<dbReference type="OrthoDB" id="5165900at2"/>
<gene>
    <name evidence="2" type="ORF">D641_0109075</name>
</gene>